<name>A0A8H7NJT7_BIOOC</name>
<feature type="region of interest" description="Disordered" evidence="1">
    <location>
        <begin position="261"/>
        <end position="308"/>
    </location>
</feature>
<evidence type="ECO:0000313" key="2">
    <source>
        <dbReference type="EMBL" id="KAF9757306.1"/>
    </source>
</evidence>
<gene>
    <name evidence="2" type="ORF">IM811_008250</name>
</gene>
<comment type="caution">
    <text evidence="2">The sequence shown here is derived from an EMBL/GenBank/DDBJ whole genome shotgun (WGS) entry which is preliminary data.</text>
</comment>
<feature type="region of interest" description="Disordered" evidence="1">
    <location>
        <begin position="49"/>
        <end position="185"/>
    </location>
</feature>
<feature type="compositionally biased region" description="Low complexity" evidence="1">
    <location>
        <begin position="261"/>
        <end position="283"/>
    </location>
</feature>
<reference evidence="2" key="1">
    <citation type="submission" date="2020-10" db="EMBL/GenBank/DDBJ databases">
        <title>High-Quality Genome Resource of Clonostachys rosea strain S41 by Oxford Nanopore Long-Read Sequencing.</title>
        <authorList>
            <person name="Wang H."/>
        </authorList>
    </citation>
    <scope>NUCLEOTIDE SEQUENCE</scope>
    <source>
        <strain evidence="2">S41</strain>
    </source>
</reference>
<proteinExistence type="predicted"/>
<evidence type="ECO:0000313" key="3">
    <source>
        <dbReference type="Proteomes" id="UP000616885"/>
    </source>
</evidence>
<dbReference type="AlphaFoldDB" id="A0A8H7NJT7"/>
<organism evidence="2 3">
    <name type="scientific">Bionectria ochroleuca</name>
    <name type="common">Gliocladium roseum</name>
    <dbReference type="NCBI Taxonomy" id="29856"/>
    <lineage>
        <taxon>Eukaryota</taxon>
        <taxon>Fungi</taxon>
        <taxon>Dikarya</taxon>
        <taxon>Ascomycota</taxon>
        <taxon>Pezizomycotina</taxon>
        <taxon>Sordariomycetes</taxon>
        <taxon>Hypocreomycetidae</taxon>
        <taxon>Hypocreales</taxon>
        <taxon>Bionectriaceae</taxon>
        <taxon>Clonostachys</taxon>
    </lineage>
</organism>
<feature type="compositionally biased region" description="Pro residues" evidence="1">
    <location>
        <begin position="71"/>
        <end position="81"/>
    </location>
</feature>
<evidence type="ECO:0000256" key="1">
    <source>
        <dbReference type="SAM" id="MobiDB-lite"/>
    </source>
</evidence>
<dbReference type="EMBL" id="JADCTT010000002">
    <property type="protein sequence ID" value="KAF9757306.1"/>
    <property type="molecule type" value="Genomic_DNA"/>
</dbReference>
<feature type="compositionally biased region" description="Pro residues" evidence="1">
    <location>
        <begin position="284"/>
        <end position="302"/>
    </location>
</feature>
<feature type="compositionally biased region" description="Low complexity" evidence="1">
    <location>
        <begin position="101"/>
        <end position="113"/>
    </location>
</feature>
<feature type="compositionally biased region" description="Pro residues" evidence="1">
    <location>
        <begin position="135"/>
        <end position="151"/>
    </location>
</feature>
<protein>
    <submittedName>
        <fullName evidence="2">Uncharacterized protein</fullName>
    </submittedName>
</protein>
<accession>A0A8H7NJT7</accession>
<feature type="compositionally biased region" description="Basic residues" evidence="1">
    <location>
        <begin position="174"/>
        <end position="185"/>
    </location>
</feature>
<feature type="compositionally biased region" description="Basic and acidic residues" evidence="1">
    <location>
        <begin position="124"/>
        <end position="134"/>
    </location>
</feature>
<dbReference type="Proteomes" id="UP000616885">
    <property type="component" value="Unassembled WGS sequence"/>
</dbReference>
<sequence length="444" mass="49601">MSTYSLNGSSTSSEFPILDEFDPMWRENFGQDLKDKGLTDDFIKENQEFIIEFVREQQQATPPEAPKAASHPPPPPPPSVPPLNGHDARSSRPPPPPPPGGRSEPMSPPANSKAPPPPAPRRSGKTEHESRDSPEPSPVPPRVRFNAPPPLADAGKYAKEAPKTAPLPPQGRPVLHRLQGRPKHQLKRIPVTSLEFHRPLQVRGITLPLRLRVEDQFPPPPLGAMLLNPHQHTPLHPHHLLSHRRFQRLALPFAAHELSTNSSTSSCRISTTSAPTSAEHTSSSPPPPPLPPTTSAAPPPRRPLLCRQLPAEPLRRLRRHLLPRLRYLAVGRQLHHLLPLRIETRDMLQVSQLPQAQILDGRLCWEIFKRLAVLLRLRRSTELRFEIAVEHKSGVAATLQLAQLSAPRPLPLVEAWPMRSLWHFRNGKKKLAEAMTRVTTMTGK</sequence>